<sequence length="306" mass="34160">MEKRLTRIDLMFALGFLFMLIVAVGAFFYGVKVGTSQAEARQEKDAPTESASPAAAVAYQLQDLVSFYHTVFLPYREFMSDWQAAQQKWLADDSIDRSSSLKELAKAATGKYASVKVAYTNPVSPLLKEAQDQYLKSLKLYASAFSENVASANEGTAGIALNKIRGDAYYKEGLKNGLSAQRSYYDSMVKWASSVDMDIPFDSDYKTTIGLTQWKILPLVAKNELTARYLQEQSLMSDFLPHDLTARIDSFIASGQAEKMKLKTMGSIAELLTRTDAVRSGDFLSLKNRFYAKQLLPQLPFFSPDK</sequence>
<keyword evidence="1" id="KW-0472">Membrane</keyword>
<proteinExistence type="predicted"/>
<gene>
    <name evidence="2" type="ORF">H7B90_01840</name>
</gene>
<dbReference type="RefSeq" id="WP_185134164.1">
    <property type="nucleotide sequence ID" value="NZ_BORM01000006.1"/>
</dbReference>
<dbReference type="Proteomes" id="UP000553776">
    <property type="component" value="Unassembled WGS sequence"/>
</dbReference>
<comment type="caution">
    <text evidence="2">The sequence shown here is derived from an EMBL/GenBank/DDBJ whole genome shotgun (WGS) entry which is preliminary data.</text>
</comment>
<keyword evidence="1" id="KW-0812">Transmembrane</keyword>
<dbReference type="EMBL" id="JACJVR010000005">
    <property type="protein sequence ID" value="MBB6690132.1"/>
    <property type="molecule type" value="Genomic_DNA"/>
</dbReference>
<keyword evidence="3" id="KW-1185">Reference proteome</keyword>
<evidence type="ECO:0000313" key="3">
    <source>
        <dbReference type="Proteomes" id="UP000553776"/>
    </source>
</evidence>
<protein>
    <submittedName>
        <fullName evidence="2">Uncharacterized protein</fullName>
    </submittedName>
</protein>
<name>A0A841TTD1_9BACL</name>
<accession>A0A841TTD1</accession>
<evidence type="ECO:0000256" key="1">
    <source>
        <dbReference type="SAM" id="Phobius"/>
    </source>
</evidence>
<dbReference type="AlphaFoldDB" id="A0A841TTD1"/>
<reference evidence="2 3" key="1">
    <citation type="submission" date="2020-08" db="EMBL/GenBank/DDBJ databases">
        <title>Cohnella phylogeny.</title>
        <authorList>
            <person name="Dunlap C."/>
        </authorList>
    </citation>
    <scope>NUCLEOTIDE SEQUENCE [LARGE SCALE GENOMIC DNA]</scope>
    <source>
        <strain evidence="2 3">DSM 25239</strain>
    </source>
</reference>
<feature type="transmembrane region" description="Helical" evidence="1">
    <location>
        <begin position="12"/>
        <end position="31"/>
    </location>
</feature>
<keyword evidence="1" id="KW-1133">Transmembrane helix</keyword>
<organism evidence="2 3">
    <name type="scientific">Cohnella xylanilytica</name>
    <dbReference type="NCBI Taxonomy" id="557555"/>
    <lineage>
        <taxon>Bacteria</taxon>
        <taxon>Bacillati</taxon>
        <taxon>Bacillota</taxon>
        <taxon>Bacilli</taxon>
        <taxon>Bacillales</taxon>
        <taxon>Paenibacillaceae</taxon>
        <taxon>Cohnella</taxon>
    </lineage>
</organism>
<evidence type="ECO:0000313" key="2">
    <source>
        <dbReference type="EMBL" id="MBB6690132.1"/>
    </source>
</evidence>